<dbReference type="HAMAP" id="MF_00337">
    <property type="entry name" value="Exonuc_7_S"/>
    <property type="match status" value="1"/>
</dbReference>
<keyword evidence="4 6" id="KW-0378">Hydrolase</keyword>
<dbReference type="PANTHER" id="PTHR34137">
    <property type="entry name" value="EXODEOXYRIBONUCLEASE 7 SMALL SUBUNIT"/>
    <property type="match status" value="1"/>
</dbReference>
<dbReference type="EMBL" id="WMHZ01000006">
    <property type="protein sequence ID" value="NDO77760.1"/>
    <property type="molecule type" value="Genomic_DNA"/>
</dbReference>
<feature type="compositionally biased region" description="Polar residues" evidence="7">
    <location>
        <begin position="30"/>
        <end position="40"/>
    </location>
</feature>
<comment type="similarity">
    <text evidence="1 6">Belongs to the XseB family.</text>
</comment>
<comment type="function">
    <text evidence="6">Bidirectionally degrades single-stranded DNA into large acid-insoluble oligonucleotides, which are then degraded further into small acid-soluble oligonucleotides.</text>
</comment>
<keyword evidence="2 6" id="KW-0963">Cytoplasm</keyword>
<gene>
    <name evidence="6" type="primary">xseB</name>
    <name evidence="8" type="ORF">GKZ75_05820</name>
</gene>
<proteinExistence type="inferred from homology"/>
<dbReference type="InterPro" id="IPR037004">
    <property type="entry name" value="Exonuc_VII_ssu_sf"/>
</dbReference>
<dbReference type="GO" id="GO:0005829">
    <property type="term" value="C:cytosol"/>
    <property type="evidence" value="ECO:0007669"/>
    <property type="project" value="TreeGrafter"/>
</dbReference>
<evidence type="ECO:0000256" key="1">
    <source>
        <dbReference type="ARBA" id="ARBA00009998"/>
    </source>
</evidence>
<feature type="region of interest" description="Disordered" evidence="7">
    <location>
        <begin position="1"/>
        <end position="62"/>
    </location>
</feature>
<evidence type="ECO:0000256" key="4">
    <source>
        <dbReference type="ARBA" id="ARBA00022801"/>
    </source>
</evidence>
<evidence type="ECO:0000256" key="7">
    <source>
        <dbReference type="SAM" id="MobiDB-lite"/>
    </source>
</evidence>
<dbReference type="GO" id="GO:0006308">
    <property type="term" value="P:DNA catabolic process"/>
    <property type="evidence" value="ECO:0007669"/>
    <property type="project" value="UniProtKB-UniRule"/>
</dbReference>
<dbReference type="AlphaFoldDB" id="A0A6N9QZK1"/>
<dbReference type="EC" id="3.1.11.6" evidence="6"/>
<evidence type="ECO:0000256" key="5">
    <source>
        <dbReference type="ARBA" id="ARBA00022839"/>
    </source>
</evidence>
<keyword evidence="5 6" id="KW-0269">Exonuclease</keyword>
<evidence type="ECO:0000256" key="3">
    <source>
        <dbReference type="ARBA" id="ARBA00022722"/>
    </source>
</evidence>
<comment type="caution">
    <text evidence="8">The sequence shown here is derived from an EMBL/GenBank/DDBJ whole genome shotgun (WGS) entry which is preliminary data.</text>
</comment>
<protein>
    <recommendedName>
        <fullName evidence="6">Exodeoxyribonuclease 7 small subunit</fullName>
        <ecNumber evidence="6">3.1.11.6</ecNumber>
    </recommendedName>
    <alternativeName>
        <fullName evidence="6">Exodeoxyribonuclease VII small subunit</fullName>
        <shortName evidence="6">Exonuclease VII small subunit</shortName>
    </alternativeName>
</protein>
<dbReference type="NCBIfam" id="TIGR01280">
    <property type="entry name" value="xseB"/>
    <property type="match status" value="1"/>
</dbReference>
<evidence type="ECO:0000313" key="8">
    <source>
        <dbReference type="EMBL" id="NDO77760.1"/>
    </source>
</evidence>
<accession>A0A6N9QZK1</accession>
<dbReference type="GO" id="GO:0008855">
    <property type="term" value="F:exodeoxyribonuclease VII activity"/>
    <property type="evidence" value="ECO:0007669"/>
    <property type="project" value="UniProtKB-UniRule"/>
</dbReference>
<comment type="catalytic activity">
    <reaction evidence="6">
        <text>Exonucleolytic cleavage in either 5'- to 3'- or 3'- to 5'-direction to yield nucleoside 5'-phosphates.</text>
        <dbReference type="EC" id="3.1.11.6"/>
    </reaction>
</comment>
<name>A0A6N9QZK1_9MICC</name>
<dbReference type="Proteomes" id="UP000471026">
    <property type="component" value="Unassembled WGS sequence"/>
</dbReference>
<dbReference type="PANTHER" id="PTHR34137:SF1">
    <property type="entry name" value="EXODEOXYRIBONUCLEASE 7 SMALL SUBUNIT"/>
    <property type="match status" value="1"/>
</dbReference>
<dbReference type="SUPFAM" id="SSF116842">
    <property type="entry name" value="XseB-like"/>
    <property type="match status" value="1"/>
</dbReference>
<reference evidence="8 9" key="1">
    <citation type="submission" date="2019-11" db="EMBL/GenBank/DDBJ databases">
        <title>Draft genome sequence of Kocuria indica DP-K7, a methyl red degrading Actinobacterium.</title>
        <authorList>
            <person name="Kumaran S."/>
            <person name="Tischler D."/>
            <person name="Ngo A.C.R."/>
            <person name="Schultes F."/>
        </authorList>
    </citation>
    <scope>NUCLEOTIDE SEQUENCE [LARGE SCALE GENOMIC DNA]</scope>
    <source>
        <strain evidence="8 9">DP-K7</strain>
    </source>
</reference>
<dbReference type="Gene3D" id="1.10.287.1040">
    <property type="entry name" value="Exonuclease VII, small subunit"/>
    <property type="match status" value="1"/>
</dbReference>
<dbReference type="Pfam" id="PF02609">
    <property type="entry name" value="Exonuc_VII_S"/>
    <property type="match status" value="1"/>
</dbReference>
<keyword evidence="3 6" id="KW-0540">Nuclease</keyword>
<dbReference type="NCBIfam" id="NF002139">
    <property type="entry name" value="PRK00977.1-3"/>
    <property type="match status" value="1"/>
</dbReference>
<organism evidence="8 9">
    <name type="scientific">Kocuria marina subsp. indica</name>
    <dbReference type="NCBI Taxonomy" id="1049583"/>
    <lineage>
        <taxon>Bacteria</taxon>
        <taxon>Bacillati</taxon>
        <taxon>Actinomycetota</taxon>
        <taxon>Actinomycetes</taxon>
        <taxon>Micrococcales</taxon>
        <taxon>Micrococcaceae</taxon>
        <taxon>Kocuria</taxon>
    </lineage>
</organism>
<dbReference type="GO" id="GO:0009318">
    <property type="term" value="C:exodeoxyribonuclease VII complex"/>
    <property type="evidence" value="ECO:0007669"/>
    <property type="project" value="UniProtKB-UniRule"/>
</dbReference>
<comment type="subunit">
    <text evidence="6">Heterooligomer composed of large and small subunits.</text>
</comment>
<evidence type="ECO:0000313" key="9">
    <source>
        <dbReference type="Proteomes" id="UP000471026"/>
    </source>
</evidence>
<evidence type="ECO:0000256" key="2">
    <source>
        <dbReference type="ARBA" id="ARBA00022490"/>
    </source>
</evidence>
<evidence type="ECO:0000256" key="6">
    <source>
        <dbReference type="HAMAP-Rule" id="MF_00337"/>
    </source>
</evidence>
<dbReference type="InterPro" id="IPR003761">
    <property type="entry name" value="Exonuc_VII_S"/>
</dbReference>
<sequence>MSPPAPTASPGTTEPHPSISPTPPEGHAVAQQNSSEQHSTVQDDSRLGGSAGSRPDLSDVDGLSYEQAREQLVETVARLEAGGTTLEESLHLWERGEALATRCEQWLDGARERLDAARARREENREQAASED</sequence>
<comment type="subcellular location">
    <subcellularLocation>
        <location evidence="6">Cytoplasm</location>
    </subcellularLocation>
</comment>